<proteinExistence type="inferred from homology"/>
<dbReference type="Pfam" id="PF01804">
    <property type="entry name" value="Penicil_amidase"/>
    <property type="match status" value="1"/>
</dbReference>
<comment type="similarity">
    <text evidence="1">Belongs to the peptidase S45 family.</text>
</comment>
<keyword evidence="3" id="KW-0378">Hydrolase</keyword>
<dbReference type="InterPro" id="IPR029055">
    <property type="entry name" value="Ntn_hydrolases_N"/>
</dbReference>
<evidence type="ECO:0000256" key="2">
    <source>
        <dbReference type="ARBA" id="ARBA00022729"/>
    </source>
</evidence>
<evidence type="ECO:0000256" key="5">
    <source>
        <dbReference type="SAM" id="MobiDB-lite"/>
    </source>
</evidence>
<feature type="chain" id="PRO_5045534705" evidence="6">
    <location>
        <begin position="27"/>
        <end position="778"/>
    </location>
</feature>
<dbReference type="InterPro" id="IPR043146">
    <property type="entry name" value="Penicillin_amidase_N_B-knob"/>
</dbReference>
<evidence type="ECO:0000313" key="7">
    <source>
        <dbReference type="EMBL" id="MFC4310351.1"/>
    </source>
</evidence>
<dbReference type="SUPFAM" id="SSF56235">
    <property type="entry name" value="N-terminal nucleophile aminohydrolases (Ntn hydrolases)"/>
    <property type="match status" value="1"/>
</dbReference>
<protein>
    <submittedName>
        <fullName evidence="7">Acylase</fullName>
    </submittedName>
</protein>
<evidence type="ECO:0000256" key="3">
    <source>
        <dbReference type="ARBA" id="ARBA00022801"/>
    </source>
</evidence>
<dbReference type="PANTHER" id="PTHR34218:SF3">
    <property type="entry name" value="ACYL-HOMOSERINE LACTONE ACYLASE PVDQ"/>
    <property type="match status" value="1"/>
</dbReference>
<feature type="signal peptide" evidence="6">
    <location>
        <begin position="1"/>
        <end position="26"/>
    </location>
</feature>
<dbReference type="Gene3D" id="2.30.120.10">
    <property type="match status" value="1"/>
</dbReference>
<sequence>MTTRAHHTTRSAVLMLACAAITVACSKPPSNEAAASKERYNATVRWTAHGVPHVKANDWAGLGYGLAYAVATDSVCTLAREFITVRGEQAKFFGPEEGRLESDVFHKSIITDEALAHAGARVPAEMAAMTEGYIAGYNRYLADHSGDQLPASCRNQSWVRPIDAVDMARVGIGVGIRYGVGRSPAAIANAAPPTKDEKTSRVAPPAPEDATMMGSNAIALGKAATSNGRGMVLGNPHYPWWGSSRFHMAHLTIPDQVDVMGVGLISTPFISIGFNRDIAWSHTVSSGMRSTLYELTLDPNDPLSYRYGTETRKLTPRTVSVEVRQPDGSLKTEQRTTYFSHFGPILEDKDLPWTRERAYAVRDSNLDNNRATEQYLKFARAKNVDDILTSLQTSQGTAWVNTIAADRDGKALYADMSVVPNVDAALIKACAGEKEGRWGAWRVVVLRGAPECEWRVDERAQQPGILPPQQMPHLIRDDYVTNSNDSYWLSNPTQPLEGFSPIIGAEGTERSLRTRAGLVMVNEVLQAKEHNRFDAQRLQDLLFNHRSYGAELVLDEILAICKREPKTVKLEKNSVDVTKSCEVLAGWDRRHDITSRGAHIWTETLPLIAAIPDLWQVPFDVKDAVNTPRQIKVGDAKVRKAVMQALATATQKFNDAQIPLDALWGDVQFTERNGERIGVPGGTHGAGAFSVMVGKLTPGKGYSPIVTGNSWMQVVTWTDAGEVDARGILAYSQSEEEDSPYAADQTKLYSKSQWLKLPFTDAEIAADQELRTLQLSGS</sequence>
<dbReference type="EMBL" id="JBHSDU010000003">
    <property type="protein sequence ID" value="MFC4310351.1"/>
    <property type="molecule type" value="Genomic_DNA"/>
</dbReference>
<gene>
    <name evidence="7" type="ORF">ACFPN2_14760</name>
</gene>
<evidence type="ECO:0000256" key="4">
    <source>
        <dbReference type="ARBA" id="ARBA00023145"/>
    </source>
</evidence>
<dbReference type="Gene3D" id="3.60.20.10">
    <property type="entry name" value="Glutamine Phosphoribosylpyrophosphate, subunit 1, domain 1"/>
    <property type="match status" value="1"/>
</dbReference>
<name>A0ABV8SRY4_9GAMM</name>
<dbReference type="CDD" id="cd01936">
    <property type="entry name" value="Ntn_CA"/>
    <property type="match status" value="1"/>
</dbReference>
<dbReference type="Gene3D" id="1.10.1400.10">
    <property type="match status" value="1"/>
</dbReference>
<dbReference type="Proteomes" id="UP001595904">
    <property type="component" value="Unassembled WGS sequence"/>
</dbReference>
<evidence type="ECO:0000256" key="1">
    <source>
        <dbReference type="ARBA" id="ARBA00006586"/>
    </source>
</evidence>
<accession>A0ABV8SRY4</accession>
<keyword evidence="2 6" id="KW-0732">Signal</keyword>
<feature type="region of interest" description="Disordered" evidence="5">
    <location>
        <begin position="189"/>
        <end position="209"/>
    </location>
</feature>
<organism evidence="7 8">
    <name type="scientific">Steroidobacter flavus</name>
    <dbReference type="NCBI Taxonomy" id="1842136"/>
    <lineage>
        <taxon>Bacteria</taxon>
        <taxon>Pseudomonadati</taxon>
        <taxon>Pseudomonadota</taxon>
        <taxon>Gammaproteobacteria</taxon>
        <taxon>Steroidobacterales</taxon>
        <taxon>Steroidobacteraceae</taxon>
        <taxon>Steroidobacter</taxon>
    </lineage>
</organism>
<dbReference type="InterPro" id="IPR043147">
    <property type="entry name" value="Penicillin_amidase_A-knob"/>
</dbReference>
<keyword evidence="8" id="KW-1185">Reference proteome</keyword>
<dbReference type="InterPro" id="IPR002692">
    <property type="entry name" value="S45"/>
</dbReference>
<evidence type="ECO:0000313" key="8">
    <source>
        <dbReference type="Proteomes" id="UP001595904"/>
    </source>
</evidence>
<dbReference type="RefSeq" id="WP_380597774.1">
    <property type="nucleotide sequence ID" value="NZ_JBHSDU010000003.1"/>
</dbReference>
<evidence type="ECO:0000256" key="6">
    <source>
        <dbReference type="SAM" id="SignalP"/>
    </source>
</evidence>
<dbReference type="Gene3D" id="1.10.439.10">
    <property type="entry name" value="Penicillin Amidohydrolase, domain 1"/>
    <property type="match status" value="1"/>
</dbReference>
<comment type="caution">
    <text evidence="7">The sequence shown here is derived from an EMBL/GenBank/DDBJ whole genome shotgun (WGS) entry which is preliminary data.</text>
</comment>
<dbReference type="PANTHER" id="PTHR34218">
    <property type="entry name" value="PEPTIDASE S45 PENICILLIN AMIDASE"/>
    <property type="match status" value="1"/>
</dbReference>
<dbReference type="PROSITE" id="PS51257">
    <property type="entry name" value="PROKAR_LIPOPROTEIN"/>
    <property type="match status" value="1"/>
</dbReference>
<dbReference type="InterPro" id="IPR023343">
    <property type="entry name" value="Penicillin_amidase_dom1"/>
</dbReference>
<reference evidence="8" key="1">
    <citation type="journal article" date="2019" name="Int. J. Syst. Evol. Microbiol.">
        <title>The Global Catalogue of Microorganisms (GCM) 10K type strain sequencing project: providing services to taxonomists for standard genome sequencing and annotation.</title>
        <authorList>
            <consortium name="The Broad Institute Genomics Platform"/>
            <consortium name="The Broad Institute Genome Sequencing Center for Infectious Disease"/>
            <person name="Wu L."/>
            <person name="Ma J."/>
        </authorList>
    </citation>
    <scope>NUCLEOTIDE SEQUENCE [LARGE SCALE GENOMIC DNA]</scope>
    <source>
        <strain evidence="8">CGMCC 1.10759</strain>
    </source>
</reference>
<keyword evidence="4" id="KW-0865">Zymogen</keyword>